<dbReference type="Pfam" id="PF01212">
    <property type="entry name" value="Beta_elim_lyase"/>
    <property type="match status" value="1"/>
</dbReference>
<dbReference type="EMBL" id="OCND01000001">
    <property type="protein sequence ID" value="SOD51022.1"/>
    <property type="molecule type" value="Genomic_DNA"/>
</dbReference>
<name>A0A286CX77_9GAMM</name>
<dbReference type="GO" id="GO:0008732">
    <property type="term" value="F:L-allo-threonine aldolase activity"/>
    <property type="evidence" value="ECO:0007669"/>
    <property type="project" value="TreeGrafter"/>
</dbReference>
<dbReference type="InterPro" id="IPR015424">
    <property type="entry name" value="PyrdxlP-dep_Trfase"/>
</dbReference>
<dbReference type="AlphaFoldDB" id="A0A286CX77"/>
<evidence type="ECO:0000256" key="2">
    <source>
        <dbReference type="ARBA" id="ARBA00006966"/>
    </source>
</evidence>
<evidence type="ECO:0000259" key="5">
    <source>
        <dbReference type="Pfam" id="PF01212"/>
    </source>
</evidence>
<evidence type="ECO:0000313" key="6">
    <source>
        <dbReference type="EMBL" id="SOD51022.1"/>
    </source>
</evidence>
<reference evidence="6 7" key="1">
    <citation type="submission" date="2017-09" db="EMBL/GenBank/DDBJ databases">
        <authorList>
            <person name="Ehlers B."/>
            <person name="Leendertz F.H."/>
        </authorList>
    </citation>
    <scope>NUCLEOTIDE SEQUENCE [LARGE SCALE GENOMIC DNA]</scope>
    <source>
        <strain evidence="6 7">CGMCC 1.10978</strain>
    </source>
</reference>
<accession>A0A286CX77</accession>
<organism evidence="6 7">
    <name type="scientific">Pseudoxanthomonas wuyuanensis</name>
    <dbReference type="NCBI Taxonomy" id="1073196"/>
    <lineage>
        <taxon>Bacteria</taxon>
        <taxon>Pseudomonadati</taxon>
        <taxon>Pseudomonadota</taxon>
        <taxon>Gammaproteobacteria</taxon>
        <taxon>Lysobacterales</taxon>
        <taxon>Lysobacteraceae</taxon>
        <taxon>Pseudoxanthomonas</taxon>
    </lineage>
</organism>
<keyword evidence="7" id="KW-1185">Reference proteome</keyword>
<evidence type="ECO:0000256" key="1">
    <source>
        <dbReference type="ARBA" id="ARBA00001933"/>
    </source>
</evidence>
<sequence>MDRRQFLAAGGLAAATPVLGQSVGGGSTAGTADGLFKRVNFVSDGLGLDRREYAMLLHEAAVADGFEADYYSLGGTVTALERKFARLLGKEAAMFVPTGTLANHLAVRKLAGDGRRVLVQAESHLYNDSGDCAQTLSGLNLVPLASGRSTIELAEVRSWVERSAGGRVETRIGALSIESPVRRMNHQMVDPAELERVCGYARERGIRLHLDGARMFNLPFHSGRSLRDYAALFDTVCVSLWKHFNGASGAILAGDAGFIDGLFHMRRMFGGSLPHAWPQIAFVDRYVDGYEEEYASAWRAADRLIELLQADGRFKARKVPQGTSRFFLSVSGVAPAVLSERALRRGVILPSPAGDGILALQVNPTLLRMPPAALAQVFIDSMAG</sequence>
<evidence type="ECO:0000313" key="7">
    <source>
        <dbReference type="Proteomes" id="UP000219374"/>
    </source>
</evidence>
<dbReference type="GO" id="GO:0006545">
    <property type="term" value="P:glycine biosynthetic process"/>
    <property type="evidence" value="ECO:0007669"/>
    <property type="project" value="TreeGrafter"/>
</dbReference>
<dbReference type="InterPro" id="IPR001597">
    <property type="entry name" value="ArAA_b-elim_lyase/Thr_aldolase"/>
</dbReference>
<feature type="domain" description="Aromatic amino acid beta-eliminating lyase/threonine aldolase" evidence="5">
    <location>
        <begin position="69"/>
        <end position="311"/>
    </location>
</feature>
<dbReference type="InterPro" id="IPR015421">
    <property type="entry name" value="PyrdxlP-dep_Trfase_major"/>
</dbReference>
<dbReference type="Gene3D" id="3.40.640.10">
    <property type="entry name" value="Type I PLP-dependent aspartate aminotransferase-like (Major domain)"/>
    <property type="match status" value="1"/>
</dbReference>
<gene>
    <name evidence="6" type="ORF">SAMN06296416_101410</name>
</gene>
<keyword evidence="4" id="KW-0663">Pyridoxal phosphate</keyword>
<dbReference type="GO" id="GO:0006567">
    <property type="term" value="P:L-threonine catabolic process"/>
    <property type="evidence" value="ECO:0007669"/>
    <property type="project" value="TreeGrafter"/>
</dbReference>
<dbReference type="RefSeq" id="WP_162125784.1">
    <property type="nucleotide sequence ID" value="NZ_OCND01000001.1"/>
</dbReference>
<comment type="similarity">
    <text evidence="2">Belongs to the threonine aldolase family.</text>
</comment>
<dbReference type="InterPro" id="IPR006311">
    <property type="entry name" value="TAT_signal"/>
</dbReference>
<comment type="cofactor">
    <cofactor evidence="1">
        <name>pyridoxal 5'-phosphate</name>
        <dbReference type="ChEBI" id="CHEBI:597326"/>
    </cofactor>
</comment>
<evidence type="ECO:0000256" key="3">
    <source>
        <dbReference type="ARBA" id="ARBA00011881"/>
    </source>
</evidence>
<dbReference type="PANTHER" id="PTHR48097:SF9">
    <property type="entry name" value="L-THREONINE ALDOLASE"/>
    <property type="match status" value="1"/>
</dbReference>
<dbReference type="GO" id="GO:0005829">
    <property type="term" value="C:cytosol"/>
    <property type="evidence" value="ECO:0007669"/>
    <property type="project" value="TreeGrafter"/>
</dbReference>
<comment type="subunit">
    <text evidence="3">Homotetramer.</text>
</comment>
<proteinExistence type="inferred from homology"/>
<dbReference type="PANTHER" id="PTHR48097">
    <property type="entry name" value="L-THREONINE ALDOLASE-RELATED"/>
    <property type="match status" value="1"/>
</dbReference>
<evidence type="ECO:0000256" key="4">
    <source>
        <dbReference type="ARBA" id="ARBA00022898"/>
    </source>
</evidence>
<dbReference type="SUPFAM" id="SSF53383">
    <property type="entry name" value="PLP-dependent transferases"/>
    <property type="match status" value="1"/>
</dbReference>
<dbReference type="Proteomes" id="UP000219374">
    <property type="component" value="Unassembled WGS sequence"/>
</dbReference>
<dbReference type="PROSITE" id="PS51318">
    <property type="entry name" value="TAT"/>
    <property type="match status" value="1"/>
</dbReference>
<protein>
    <submittedName>
        <fullName evidence="6">Threonine aldolase</fullName>
    </submittedName>
</protein>